<evidence type="ECO:0000313" key="3">
    <source>
        <dbReference type="Proteomes" id="UP000272888"/>
    </source>
</evidence>
<dbReference type="InterPro" id="IPR028969">
    <property type="entry name" value="Imm52"/>
</dbReference>
<name>A0A3A8Q5H9_9BACT</name>
<keyword evidence="3" id="KW-1185">Reference proteome</keyword>
<gene>
    <name evidence="2" type="ORF">D7V93_08145</name>
</gene>
<evidence type="ECO:0000313" key="2">
    <source>
        <dbReference type="EMBL" id="RKH63927.1"/>
    </source>
</evidence>
<accession>A0A3A8Q5H9</accession>
<dbReference type="RefSeq" id="WP_120642845.1">
    <property type="nucleotide sequence ID" value="NZ_RAWB01000057.1"/>
</dbReference>
<dbReference type="Proteomes" id="UP000272888">
    <property type="component" value="Unassembled WGS sequence"/>
</dbReference>
<protein>
    <recommendedName>
        <fullName evidence="1">Immunity protein 52 domain-containing protein</fullName>
    </recommendedName>
</protein>
<dbReference type="Pfam" id="PF15579">
    <property type="entry name" value="Imm52"/>
    <property type="match status" value="1"/>
</dbReference>
<dbReference type="AlphaFoldDB" id="A0A3A8Q5H9"/>
<dbReference type="EMBL" id="RAWB01000057">
    <property type="protein sequence ID" value="RKH63927.1"/>
    <property type="molecule type" value="Genomic_DNA"/>
</dbReference>
<sequence length="237" mass="26690">MVDRYYAGAYWLARQEPAESCARRAEGLFESLGRIEPTWRQWYETARTFEEARGHPVPTDRTAFLKLFARRKNRVGDGFRYWLWAGEHPDESARVDGLCGSAADWQPSTCVFEPPEQGAPAERVLTTAVLTEVLRTMVLNWDPEWGVVTSEQHRDLVAPTATVGTFTGWVTYFSRQRGTVPPLPAPVHVEPVGDLGTLVVLTPERFTVTNPEHVQLAAEVQRVLSDAGLLHPLRPLR</sequence>
<reference evidence="3" key="1">
    <citation type="submission" date="2018-09" db="EMBL/GenBank/DDBJ databases">
        <authorList>
            <person name="Livingstone P.G."/>
            <person name="Whitworth D.E."/>
        </authorList>
    </citation>
    <scope>NUCLEOTIDE SEQUENCE [LARGE SCALE GENOMIC DNA]</scope>
    <source>
        <strain evidence="3">CA051B</strain>
    </source>
</reference>
<proteinExistence type="predicted"/>
<feature type="domain" description="Immunity protein 52" evidence="1">
    <location>
        <begin position="3"/>
        <end position="233"/>
    </location>
</feature>
<organism evidence="2 3">
    <name type="scientific">Corallococcus llansteffanensis</name>
    <dbReference type="NCBI Taxonomy" id="2316731"/>
    <lineage>
        <taxon>Bacteria</taxon>
        <taxon>Pseudomonadati</taxon>
        <taxon>Myxococcota</taxon>
        <taxon>Myxococcia</taxon>
        <taxon>Myxococcales</taxon>
        <taxon>Cystobacterineae</taxon>
        <taxon>Myxococcaceae</taxon>
        <taxon>Corallococcus</taxon>
    </lineage>
</organism>
<comment type="caution">
    <text evidence="2">The sequence shown here is derived from an EMBL/GenBank/DDBJ whole genome shotgun (WGS) entry which is preliminary data.</text>
</comment>
<evidence type="ECO:0000259" key="1">
    <source>
        <dbReference type="Pfam" id="PF15579"/>
    </source>
</evidence>